<organism evidence="1 2">
    <name type="scientific">Grifola frondosa</name>
    <name type="common">Maitake</name>
    <name type="synonym">Polyporus frondosus</name>
    <dbReference type="NCBI Taxonomy" id="5627"/>
    <lineage>
        <taxon>Eukaryota</taxon>
        <taxon>Fungi</taxon>
        <taxon>Dikarya</taxon>
        <taxon>Basidiomycota</taxon>
        <taxon>Agaricomycotina</taxon>
        <taxon>Agaricomycetes</taxon>
        <taxon>Polyporales</taxon>
        <taxon>Grifolaceae</taxon>
        <taxon>Grifola</taxon>
    </lineage>
</organism>
<dbReference type="AlphaFoldDB" id="A0A1C7LTX9"/>
<evidence type="ECO:0000313" key="1">
    <source>
        <dbReference type="EMBL" id="OBZ68241.1"/>
    </source>
</evidence>
<dbReference type="STRING" id="5627.A0A1C7LTX9"/>
<name>A0A1C7LTX9_GRIFR</name>
<protein>
    <submittedName>
        <fullName evidence="1">Uncharacterized protein</fullName>
    </submittedName>
</protein>
<dbReference type="EMBL" id="LUGG01000022">
    <property type="protein sequence ID" value="OBZ68241.1"/>
    <property type="molecule type" value="Genomic_DNA"/>
</dbReference>
<gene>
    <name evidence="1" type="ORF">A0H81_11751</name>
</gene>
<dbReference type="Proteomes" id="UP000092993">
    <property type="component" value="Unassembled WGS sequence"/>
</dbReference>
<proteinExistence type="predicted"/>
<accession>A0A1C7LTX9</accession>
<reference evidence="1 2" key="1">
    <citation type="submission" date="2016-03" db="EMBL/GenBank/DDBJ databases">
        <title>Whole genome sequencing of Grifola frondosa 9006-11.</title>
        <authorList>
            <person name="Min B."/>
            <person name="Park H."/>
            <person name="Kim J.-G."/>
            <person name="Cho H."/>
            <person name="Oh Y.-L."/>
            <person name="Kong W.-S."/>
            <person name="Choi I.-G."/>
        </authorList>
    </citation>
    <scope>NUCLEOTIDE SEQUENCE [LARGE SCALE GENOMIC DNA]</scope>
    <source>
        <strain evidence="1 2">9006-11</strain>
    </source>
</reference>
<dbReference type="OrthoDB" id="3233661at2759"/>
<sequence length="270" mass="29833">MILHKSGTHPQTARYSRKVGIMCEVSINFYPNSAAQCHIILCMQFSNRLRTDEFYAQRKLRRSTSTYPILLASPRIGRNDDDFARTFSSNGPVGVGIPILVVKLRHRSSSVSNPYALWAGGPSSPPPGTITLGEAPLSLAMASQCNLWNAKDKPAGSLLRSDLQYVIPFNGSIFVRSNLTYNVDKAYLDKFNGSLYVDFNSDAEVSDAHVSVSMLYPSVEVRNSTYVCLMDTAGGNGLYIFAPQNLSRQDTLSFNHIATTTKQFHPSSMF</sequence>
<evidence type="ECO:0000313" key="2">
    <source>
        <dbReference type="Proteomes" id="UP000092993"/>
    </source>
</evidence>
<keyword evidence="2" id="KW-1185">Reference proteome</keyword>
<comment type="caution">
    <text evidence="1">The sequence shown here is derived from an EMBL/GenBank/DDBJ whole genome shotgun (WGS) entry which is preliminary data.</text>
</comment>